<gene>
    <name evidence="1" type="ORF">IO48_09215</name>
</gene>
<evidence type="ECO:0000313" key="2">
    <source>
        <dbReference type="Proteomes" id="UP000030554"/>
    </source>
</evidence>
<name>A0A0A3A1A4_9PAST</name>
<comment type="caution">
    <text evidence="1">The sequence shown here is derived from an EMBL/GenBank/DDBJ whole genome shotgun (WGS) entry which is preliminary data.</text>
</comment>
<dbReference type="AlphaFoldDB" id="A0A0A3A1A4"/>
<accession>A0A0A3A1A4</accession>
<reference evidence="1 2" key="1">
    <citation type="submission" date="2014-07" db="EMBL/GenBank/DDBJ databases">
        <title>Chaperone-usher fimbriae in a diverse selection of Gallibacterium genomes.</title>
        <authorList>
            <person name="Kudirkiene E."/>
            <person name="Bager R.J."/>
            <person name="Johnson T.J."/>
            <person name="Bojesen A.M."/>
        </authorList>
    </citation>
    <scope>NUCLEOTIDE SEQUENCE [LARGE SCALE GENOMIC DNA]</scope>
    <source>
        <strain evidence="1 2">4895</strain>
    </source>
</reference>
<organism evidence="1 2">
    <name type="scientific">Gallibacterium anatis 4895</name>
    <dbReference type="NCBI Taxonomy" id="1396510"/>
    <lineage>
        <taxon>Bacteria</taxon>
        <taxon>Pseudomonadati</taxon>
        <taxon>Pseudomonadota</taxon>
        <taxon>Gammaproteobacteria</taxon>
        <taxon>Pasteurellales</taxon>
        <taxon>Pasteurellaceae</taxon>
        <taxon>Gallibacterium</taxon>
    </lineage>
</organism>
<dbReference type="Proteomes" id="UP000030554">
    <property type="component" value="Unassembled WGS sequence"/>
</dbReference>
<dbReference type="EMBL" id="JPJQ01000041">
    <property type="protein sequence ID" value="KGQ60830.1"/>
    <property type="molecule type" value="Genomic_DNA"/>
</dbReference>
<proteinExistence type="predicted"/>
<sequence length="77" mass="8644">MMKRYLYLLASIAAVLAGAYGLGHRTAVTAMKLKKAEGDNAALRNGALAMNEVKREVDKLSGDNIHRRLRNDWMRKE</sequence>
<protein>
    <submittedName>
        <fullName evidence="1">Uncharacterized protein</fullName>
    </submittedName>
</protein>
<evidence type="ECO:0000313" key="1">
    <source>
        <dbReference type="EMBL" id="KGQ60830.1"/>
    </source>
</evidence>